<feature type="compositionally biased region" description="Acidic residues" evidence="1">
    <location>
        <begin position="1002"/>
        <end position="1019"/>
    </location>
</feature>
<feature type="compositionally biased region" description="Low complexity" evidence="1">
    <location>
        <begin position="900"/>
        <end position="920"/>
    </location>
</feature>
<dbReference type="PANTHER" id="PTHR21510:SF13">
    <property type="entry name" value="AKNA DOMAIN-CONTAINING PROTEIN"/>
    <property type="match status" value="1"/>
</dbReference>
<dbReference type="InterPro" id="IPR052655">
    <property type="entry name" value="AKNA_Centrosome-Trans_reg"/>
</dbReference>
<organism evidence="3 4">
    <name type="scientific">Holothuria leucospilota</name>
    <name type="common">Black long sea cucumber</name>
    <name type="synonym">Mertensiothuria leucospilota</name>
    <dbReference type="NCBI Taxonomy" id="206669"/>
    <lineage>
        <taxon>Eukaryota</taxon>
        <taxon>Metazoa</taxon>
        <taxon>Echinodermata</taxon>
        <taxon>Eleutherozoa</taxon>
        <taxon>Echinozoa</taxon>
        <taxon>Holothuroidea</taxon>
        <taxon>Aspidochirotacea</taxon>
        <taxon>Aspidochirotida</taxon>
        <taxon>Holothuriidae</taxon>
        <taxon>Holothuria</taxon>
    </lineage>
</organism>
<reference evidence="3" key="1">
    <citation type="submission" date="2021-10" db="EMBL/GenBank/DDBJ databases">
        <title>Tropical sea cucumber genome reveals ecological adaptation and Cuvierian tubules defense mechanism.</title>
        <authorList>
            <person name="Chen T."/>
        </authorList>
    </citation>
    <scope>NUCLEOTIDE SEQUENCE</scope>
    <source>
        <strain evidence="3">Nanhai2018</strain>
        <tissue evidence="3">Muscle</tissue>
    </source>
</reference>
<keyword evidence="4" id="KW-1185">Reference proteome</keyword>
<feature type="compositionally biased region" description="Basic and acidic residues" evidence="1">
    <location>
        <begin position="1107"/>
        <end position="1117"/>
    </location>
</feature>
<evidence type="ECO:0000313" key="3">
    <source>
        <dbReference type="EMBL" id="KAJ8039278.1"/>
    </source>
</evidence>
<feature type="compositionally biased region" description="Polar residues" evidence="1">
    <location>
        <begin position="991"/>
        <end position="1000"/>
    </location>
</feature>
<feature type="compositionally biased region" description="Basic residues" evidence="1">
    <location>
        <begin position="731"/>
        <end position="740"/>
    </location>
</feature>
<feature type="domain" description="AKNA" evidence="2">
    <location>
        <begin position="571"/>
        <end position="662"/>
    </location>
</feature>
<dbReference type="OrthoDB" id="10035553at2759"/>
<feature type="compositionally biased region" description="Polar residues" evidence="1">
    <location>
        <begin position="211"/>
        <end position="221"/>
    </location>
</feature>
<dbReference type="Proteomes" id="UP001152320">
    <property type="component" value="Chromosome 7"/>
</dbReference>
<feature type="region of interest" description="Disordered" evidence="1">
    <location>
        <begin position="81"/>
        <end position="105"/>
    </location>
</feature>
<sequence>MEQNGSFFMTESFDEEENEFRDGFEYHKVRNGTLENGHRKHLKKPRNSLHEFEQMENLCNLQNGHTQSAEDEGIFNGYEQHPENDHSISMDSQDHSESSFGGSTFDKEELRRIEKVADMSHNNSRENGSMVGNGHWNNGYGAGDGSDVQTLSDGAPPDEDQDPSSEIIMQKYMEETPRRISSGIPSSPHFSDAFRDSPGHSPSHGQVFEVESNTNSNNNKGVHSDDRLEEITNTSRKSDALFSLSQEQPPSHLEELDGDEGDTDEQSELIETAIPGGLEEAIQRAAQNVQEFGSETEDRHSESSVSVGKFKSVAVSGHKRKKSRGSSSRSSQDGSSRSRHRHCPDTPVNESEASIIAGEEGHVGSEDLGDPGLHAKEESPLKQRLSSRIPALNLQDMTDTESDPDNPTPRSKEELSSRLSEERKTRRQTTKVVEQLQLDYDELLAKYAQAENTIDQLRLGAKVNLYSDPPPRGQSSGGSLTPAKQPQWFELATPQRAESSIAANSRGVTASSAVGPSAGGVEEVPGEDILTSQRVSHDMRLTVANLAQQIPLLERAIDSNQVPAAEQQELFNQLKQTHGQLEEEYMQRMEEAKEQQRWSSVLPDSSVEQFDPEKSLEGKIFQVGMQLEDLQEKVEENIRKNPPEISTPSRHSTSRRQSFHQDIPKEEVIRPQLPPEYIQLLQKYETLKQLPANPKRDQEIQKLVKEIDNLQVSPTDEGNYMSERSEVSSSSRRRSIKRKERAASSGRGTPSSARSLERQKSVSDEEVLSRNTKKTVEPISIPRKTAGIPGDSGSSHPRSPEHEIDSGFVGSEGSRQSQQSKQKYIPSSRTTSGSHRVYHTTHLYRNCQNEGSSHLLRVKAGEGVVTHRSQSLCLPVLKKRKKKLIRKPKVEDFQRRSLFSPPKKSLPSQKSVSSSKPSKPVRLEGQGPKRNTEPKSSSSSKTKVDPRIERLRRRRDSDIGSSGSKSVRSEEVLALQREVAALKQHLHPSVGRNSLHSRSVISEEDENRETEGASEDDGYMVDRSHDGYEMNSVKSSHSSKSERLAELRAEMDQLKEDLLHPRETGRRSQRKLAPSATSTPAFEKGRRSKKFPDLEEEYEVYPSPVRDGVESVKGRDVSEKLRNRHNFPDWEEDYEVYPSPTRGRTEPVKERDLLRETLRRKYIPTSKSPRPVRSSKEYPSDRLSSTEQDLLGFQRQREKDLIRPSELKYNANNTLGYPRTGRAHSKADPVLNPLSSLETSPRVVHQKSSSHQTVTNPLTCQHCNGSGINHNHPETGQRFTHQSPAMQQAPTTFVQPSPTTFVQPPSNTTIFVPNGNPVYHSTPNVVHTPGAAAVLQGPLVSQVPLSTITQQQTSPGTVIGGTTVVPPQGNVTYAAIPSTVPVTVLSPSPQVKVPQQVISVSPQEQSTTTHGAAANGARPVYLVPSSKGRYYIRDNPAVEDSDVEEIIYRRTPVKRTPRRKSKQVEFHSQVHLEESDLDETLYAAYQMAQRLKRSSEKVLESAQDSLQKAGLRKQLDFF</sequence>
<feature type="compositionally biased region" description="Acidic residues" evidence="1">
    <location>
        <begin position="256"/>
        <end position="268"/>
    </location>
</feature>
<name>A0A9Q1C6U6_HOLLE</name>
<feature type="region of interest" description="Disordered" evidence="1">
    <location>
        <begin position="1132"/>
        <end position="1151"/>
    </location>
</feature>
<feature type="compositionally biased region" description="Polar residues" evidence="1">
    <location>
        <begin position="813"/>
        <end position="834"/>
    </location>
</feature>
<dbReference type="EMBL" id="JAIZAY010000007">
    <property type="protein sequence ID" value="KAJ8039278.1"/>
    <property type="molecule type" value="Genomic_DNA"/>
</dbReference>
<feature type="compositionally biased region" description="Basic and acidic residues" evidence="1">
    <location>
        <begin position="1039"/>
        <end position="1066"/>
    </location>
</feature>
<evidence type="ECO:0000313" key="4">
    <source>
        <dbReference type="Proteomes" id="UP001152320"/>
    </source>
</evidence>
<feature type="region of interest" description="Disordered" evidence="1">
    <location>
        <begin position="984"/>
        <end position="1117"/>
    </location>
</feature>
<dbReference type="Pfam" id="PF12443">
    <property type="entry name" value="AKNA"/>
    <property type="match status" value="1"/>
</dbReference>
<feature type="region of interest" description="Disordered" evidence="1">
    <location>
        <begin position="120"/>
        <end position="431"/>
    </location>
</feature>
<accession>A0A9Q1C6U6</accession>
<feature type="region of interest" description="Disordered" evidence="1">
    <location>
        <begin position="502"/>
        <end position="524"/>
    </location>
</feature>
<feature type="compositionally biased region" description="Low complexity" evidence="1">
    <location>
        <begin position="179"/>
        <end position="188"/>
    </location>
</feature>
<proteinExistence type="predicted"/>
<evidence type="ECO:0000259" key="2">
    <source>
        <dbReference type="Pfam" id="PF12443"/>
    </source>
</evidence>
<dbReference type="PANTHER" id="PTHR21510">
    <property type="entry name" value="AKNA DOMAIN-CONTAINING PROTEIN"/>
    <property type="match status" value="1"/>
</dbReference>
<feature type="compositionally biased region" description="Polar residues" evidence="1">
    <location>
        <begin position="502"/>
        <end position="514"/>
    </location>
</feature>
<feature type="compositionally biased region" description="Basic and acidic residues" evidence="1">
    <location>
        <begin position="410"/>
        <end position="424"/>
    </location>
</feature>
<dbReference type="InterPro" id="IPR022150">
    <property type="entry name" value="AKNA_dom"/>
</dbReference>
<evidence type="ECO:0000256" key="1">
    <source>
        <dbReference type="SAM" id="MobiDB-lite"/>
    </source>
</evidence>
<comment type="caution">
    <text evidence="3">The sequence shown here is derived from an EMBL/GenBank/DDBJ whole genome shotgun (WGS) entry which is preliminary data.</text>
</comment>
<protein>
    <submittedName>
        <fullName evidence="3">AT-hook-containing transcription factor</fullName>
    </submittedName>
</protein>
<feature type="region of interest" description="Disordered" evidence="1">
    <location>
        <begin position="887"/>
        <end position="970"/>
    </location>
</feature>
<feature type="compositionally biased region" description="Low complexity" evidence="1">
    <location>
        <begin position="325"/>
        <end position="335"/>
    </location>
</feature>
<gene>
    <name evidence="3" type="ORF">HOLleu_16940</name>
</gene>
<feature type="region of interest" description="Disordered" evidence="1">
    <location>
        <begin position="1159"/>
        <end position="1186"/>
    </location>
</feature>
<feature type="compositionally biased region" description="Basic and acidic residues" evidence="1">
    <location>
        <begin position="81"/>
        <end position="97"/>
    </location>
</feature>
<feature type="region of interest" description="Disordered" evidence="1">
    <location>
        <begin position="638"/>
        <end position="671"/>
    </location>
</feature>
<feature type="region of interest" description="Disordered" evidence="1">
    <location>
        <begin position="706"/>
        <end position="839"/>
    </location>
</feature>